<dbReference type="Proteomes" id="UP001055811">
    <property type="component" value="Linkage Group LG02"/>
</dbReference>
<reference evidence="2" key="1">
    <citation type="journal article" date="2022" name="Mol. Ecol. Resour.">
        <title>The genomes of chicory, endive, great burdock and yacon provide insights into Asteraceae palaeo-polyploidization history and plant inulin production.</title>
        <authorList>
            <person name="Fan W."/>
            <person name="Wang S."/>
            <person name="Wang H."/>
            <person name="Wang A."/>
            <person name="Jiang F."/>
            <person name="Liu H."/>
            <person name="Zhao H."/>
            <person name="Xu D."/>
            <person name="Zhang Y."/>
        </authorList>
    </citation>
    <scope>NUCLEOTIDE SEQUENCE [LARGE SCALE GENOMIC DNA]</scope>
    <source>
        <strain evidence="2">cv. Punajuju</strain>
    </source>
</reference>
<evidence type="ECO:0000313" key="1">
    <source>
        <dbReference type="EMBL" id="KAI3780668.1"/>
    </source>
</evidence>
<keyword evidence="2" id="KW-1185">Reference proteome</keyword>
<comment type="caution">
    <text evidence="1">The sequence shown here is derived from an EMBL/GenBank/DDBJ whole genome shotgun (WGS) entry which is preliminary data.</text>
</comment>
<evidence type="ECO:0000313" key="2">
    <source>
        <dbReference type="Proteomes" id="UP001055811"/>
    </source>
</evidence>
<proteinExistence type="predicted"/>
<organism evidence="1 2">
    <name type="scientific">Cichorium intybus</name>
    <name type="common">Chicory</name>
    <dbReference type="NCBI Taxonomy" id="13427"/>
    <lineage>
        <taxon>Eukaryota</taxon>
        <taxon>Viridiplantae</taxon>
        <taxon>Streptophyta</taxon>
        <taxon>Embryophyta</taxon>
        <taxon>Tracheophyta</taxon>
        <taxon>Spermatophyta</taxon>
        <taxon>Magnoliopsida</taxon>
        <taxon>eudicotyledons</taxon>
        <taxon>Gunneridae</taxon>
        <taxon>Pentapetalae</taxon>
        <taxon>asterids</taxon>
        <taxon>campanulids</taxon>
        <taxon>Asterales</taxon>
        <taxon>Asteraceae</taxon>
        <taxon>Cichorioideae</taxon>
        <taxon>Cichorieae</taxon>
        <taxon>Cichoriinae</taxon>
        <taxon>Cichorium</taxon>
    </lineage>
</organism>
<protein>
    <submittedName>
        <fullName evidence="1">Uncharacterized protein</fullName>
    </submittedName>
</protein>
<gene>
    <name evidence="1" type="ORF">L2E82_10654</name>
</gene>
<dbReference type="EMBL" id="CM042010">
    <property type="protein sequence ID" value="KAI3780668.1"/>
    <property type="molecule type" value="Genomic_DNA"/>
</dbReference>
<sequence length="141" mass="15308">MPIFPPSFTPQESCVGLTMTTNVSTVSTATRVATSATITVSATHLALVCLVPANHLQADVVWSSRPVQAISPVIQSKTMSKRLNAFPKKNRECTVGNKVYIDERNGFSIIEKISTTIDEGKTLGYSMKDPIVQVELKVVVK</sequence>
<reference evidence="1 2" key="2">
    <citation type="journal article" date="2022" name="Mol. Ecol. Resour.">
        <title>The genomes of chicory, endive, great burdock and yacon provide insights into Asteraceae paleo-polyploidization history and plant inulin production.</title>
        <authorList>
            <person name="Fan W."/>
            <person name="Wang S."/>
            <person name="Wang H."/>
            <person name="Wang A."/>
            <person name="Jiang F."/>
            <person name="Liu H."/>
            <person name="Zhao H."/>
            <person name="Xu D."/>
            <person name="Zhang Y."/>
        </authorList>
    </citation>
    <scope>NUCLEOTIDE SEQUENCE [LARGE SCALE GENOMIC DNA]</scope>
    <source>
        <strain evidence="2">cv. Punajuju</strain>
        <tissue evidence="1">Leaves</tissue>
    </source>
</reference>
<name>A0ACB9GB01_CICIN</name>
<accession>A0ACB9GB01</accession>